<dbReference type="RefSeq" id="WP_009502131.1">
    <property type="nucleotide sequence ID" value="NZ_ANIN01000002.1"/>
</dbReference>
<comment type="similarity">
    <text evidence="2">Belongs to the thioredoxin family. DsbE subfamily.</text>
</comment>
<dbReference type="CDD" id="cd03010">
    <property type="entry name" value="TlpA_like_DsbE"/>
    <property type="match status" value="1"/>
</dbReference>
<dbReference type="Proteomes" id="UP000023795">
    <property type="component" value="Unassembled WGS sequence"/>
</dbReference>
<dbReference type="PANTHER" id="PTHR42852">
    <property type="entry name" value="THIOL:DISULFIDE INTERCHANGE PROTEIN DSBE"/>
    <property type="match status" value="1"/>
</dbReference>
<dbReference type="PANTHER" id="PTHR42852:SF6">
    <property type="entry name" value="THIOL:DISULFIDE INTERCHANGE PROTEIN DSBE"/>
    <property type="match status" value="1"/>
</dbReference>
<dbReference type="GO" id="GO:0017004">
    <property type="term" value="P:cytochrome complex assembly"/>
    <property type="evidence" value="ECO:0007669"/>
    <property type="project" value="UniProtKB-KW"/>
</dbReference>
<dbReference type="SUPFAM" id="SSF52833">
    <property type="entry name" value="Thioredoxin-like"/>
    <property type="match status" value="1"/>
</dbReference>
<feature type="transmembrane region" description="Helical" evidence="6">
    <location>
        <begin position="7"/>
        <end position="26"/>
    </location>
</feature>
<dbReference type="InterPro" id="IPR013740">
    <property type="entry name" value="Redoxin"/>
</dbReference>
<keyword evidence="6" id="KW-1133">Transmembrane helix</keyword>
<keyword evidence="4" id="KW-1015">Disulfide bond</keyword>
<dbReference type="InterPro" id="IPR013766">
    <property type="entry name" value="Thioredoxin_domain"/>
</dbReference>
<evidence type="ECO:0000256" key="6">
    <source>
        <dbReference type="SAM" id="Phobius"/>
    </source>
</evidence>
<dbReference type="STRING" id="1230338.MOMA_08426"/>
<dbReference type="InterPro" id="IPR050553">
    <property type="entry name" value="Thioredoxin_ResA/DsbE_sf"/>
</dbReference>
<dbReference type="GO" id="GO:0015036">
    <property type="term" value="F:disulfide oxidoreductase activity"/>
    <property type="evidence" value="ECO:0007669"/>
    <property type="project" value="InterPro"/>
</dbReference>
<dbReference type="GO" id="GO:0005886">
    <property type="term" value="C:plasma membrane"/>
    <property type="evidence" value="ECO:0007669"/>
    <property type="project" value="UniProtKB-SubCell"/>
</dbReference>
<evidence type="ECO:0000313" key="9">
    <source>
        <dbReference type="Proteomes" id="UP000023795"/>
    </source>
</evidence>
<dbReference type="AlphaFoldDB" id="L2F804"/>
<comment type="caution">
    <text evidence="8">The sequence shown here is derived from an EMBL/GenBank/DDBJ whole genome shotgun (WGS) entry which is preliminary data.</text>
</comment>
<evidence type="ECO:0000256" key="5">
    <source>
        <dbReference type="ARBA" id="ARBA00023284"/>
    </source>
</evidence>
<dbReference type="InterPro" id="IPR004799">
    <property type="entry name" value="Periplasmic_diS_OxRdtase_DsbE"/>
</dbReference>
<organism evidence="8 9">
    <name type="scientific">Moraxella macacae 0408225</name>
    <dbReference type="NCBI Taxonomy" id="1230338"/>
    <lineage>
        <taxon>Bacteria</taxon>
        <taxon>Pseudomonadati</taxon>
        <taxon>Pseudomonadota</taxon>
        <taxon>Gammaproteobacteria</taxon>
        <taxon>Moraxellales</taxon>
        <taxon>Moraxellaceae</taxon>
        <taxon>Moraxella</taxon>
    </lineage>
</organism>
<evidence type="ECO:0000259" key="7">
    <source>
        <dbReference type="PROSITE" id="PS51352"/>
    </source>
</evidence>
<evidence type="ECO:0000256" key="4">
    <source>
        <dbReference type="ARBA" id="ARBA00023157"/>
    </source>
</evidence>
<keyword evidence="6" id="KW-0812">Transmembrane</keyword>
<evidence type="ECO:0000256" key="3">
    <source>
        <dbReference type="ARBA" id="ARBA00022748"/>
    </source>
</evidence>
<keyword evidence="5" id="KW-0676">Redox-active center</keyword>
<dbReference type="PATRIC" id="fig|1230338.3.peg.1804"/>
<feature type="domain" description="Thioredoxin" evidence="7">
    <location>
        <begin position="38"/>
        <end position="178"/>
    </location>
</feature>
<dbReference type="Pfam" id="PF08534">
    <property type="entry name" value="Redoxin"/>
    <property type="match status" value="1"/>
</dbReference>
<dbReference type="InterPro" id="IPR036249">
    <property type="entry name" value="Thioredoxin-like_sf"/>
</dbReference>
<keyword evidence="9" id="KW-1185">Reference proteome</keyword>
<dbReference type="OrthoDB" id="9799347at2"/>
<keyword evidence="6" id="KW-0472">Membrane</keyword>
<proteinExistence type="inferred from homology"/>
<evidence type="ECO:0000256" key="2">
    <source>
        <dbReference type="ARBA" id="ARBA00007758"/>
    </source>
</evidence>
<dbReference type="EMBL" id="ANIN01000002">
    <property type="protein sequence ID" value="ELA08573.1"/>
    <property type="molecule type" value="Genomic_DNA"/>
</dbReference>
<evidence type="ECO:0000313" key="8">
    <source>
        <dbReference type="EMBL" id="ELA08573.1"/>
    </source>
</evidence>
<dbReference type="GO" id="GO:0030288">
    <property type="term" value="C:outer membrane-bounded periplasmic space"/>
    <property type="evidence" value="ECO:0007669"/>
    <property type="project" value="InterPro"/>
</dbReference>
<dbReference type="NCBIfam" id="TIGR00385">
    <property type="entry name" value="dsbE"/>
    <property type="match status" value="1"/>
</dbReference>
<evidence type="ECO:0000256" key="1">
    <source>
        <dbReference type="ARBA" id="ARBA00004383"/>
    </source>
</evidence>
<dbReference type="Gene3D" id="3.40.30.10">
    <property type="entry name" value="Glutaredoxin"/>
    <property type="match status" value="1"/>
</dbReference>
<gene>
    <name evidence="8" type="ORF">MOMA_08426</name>
</gene>
<name>L2F804_9GAMM</name>
<keyword evidence="3" id="KW-0201">Cytochrome c-type biogenesis</keyword>
<dbReference type="eggNOG" id="COG0526">
    <property type="taxonomic scope" value="Bacteria"/>
</dbReference>
<reference evidence="8 9" key="1">
    <citation type="journal article" date="2013" name="Genome Announc.">
        <title>Genome Sequence of Moraxella macacae 0408225, a Novel Bacterial Species Isolated from a Cynomolgus Macaque with Epistaxis.</title>
        <authorList>
            <person name="Ladner J.T."/>
            <person name="Whitehouse C.A."/>
            <person name="Koroleva G.I."/>
            <person name="Palacios G.F."/>
        </authorList>
    </citation>
    <scope>NUCLEOTIDE SEQUENCE [LARGE SCALE GENOMIC DNA]</scope>
    <source>
        <strain evidence="8 9">0408225</strain>
    </source>
</reference>
<protein>
    <submittedName>
        <fullName evidence="8">Periplasmic protein thiol-disulfide oxidoreductase DsbE</fullName>
    </submittedName>
</protein>
<accession>L2F804</accession>
<sequence length="190" mass="21344">MAIKKQQIWFILPLVVFLVVIVLFYTRLGKDTTVVTSTMLNKSLPNFSLPMLQQPDKLLSVQDLPKTPYILNVWGSWCITCRIEHPFLLQMADQGIPIVGINYKDETANALNYLHEHKDPFVLNVQDSGSYGIELGLTGAPESFVVDSTGVVRQHIIGEINEQRFNQQVLPCITALRNNADETTLKGSCQ</sequence>
<comment type="subcellular location">
    <subcellularLocation>
        <location evidence="1">Cell inner membrane</location>
        <topology evidence="1">Single-pass membrane protein</topology>
        <orientation evidence="1">Periplasmic side</orientation>
    </subcellularLocation>
</comment>
<dbReference type="PROSITE" id="PS51352">
    <property type="entry name" value="THIOREDOXIN_2"/>
    <property type="match status" value="1"/>
</dbReference>